<dbReference type="Gramene" id="CDX94874">
    <property type="protein sequence ID" value="CDX94874"/>
    <property type="gene ID" value="GSBRNA2T00158416001"/>
</dbReference>
<evidence type="ECO:0000313" key="2">
    <source>
        <dbReference type="EMBL" id="CAF2160236.1"/>
    </source>
</evidence>
<feature type="signal peptide" evidence="1">
    <location>
        <begin position="1"/>
        <end position="23"/>
    </location>
</feature>
<dbReference type="EMBL" id="HG994361">
    <property type="protein sequence ID" value="CAF2160236.1"/>
    <property type="molecule type" value="Genomic_DNA"/>
</dbReference>
<sequence>MNNNKTAIPFLLISLFLLVSAAAVTTGAEVKHVKDANGNPIQRQTLYFIQPASGKKEGGLVPTSIDLAHLCQLGIVQTVLPFQPGLPITFSTPFFDRGNDIWINTNLTIAFESLIWPCPSSKIWKVESSSSCTNKRYVTTGGSSSRKDSFFRIQKYGNEQNTYKLVHYQSYSAINGIKSVGTTTSFYGDPILVLNDDDDDTDAFPVKFRKVETSTDNLFQNFSLRMLLRLVFNKLYYGK</sequence>
<dbReference type="PANTHER" id="PTHR33107">
    <property type="entry name" value="KUNITZ TRYPSIN INHIBITOR 2"/>
    <property type="match status" value="1"/>
</dbReference>
<dbReference type="GO" id="GO:0004866">
    <property type="term" value="F:endopeptidase inhibitor activity"/>
    <property type="evidence" value="ECO:0007669"/>
    <property type="project" value="InterPro"/>
</dbReference>
<evidence type="ECO:0000256" key="1">
    <source>
        <dbReference type="SAM" id="SignalP"/>
    </source>
</evidence>
<feature type="chain" id="PRO_5040560890" evidence="1">
    <location>
        <begin position="24"/>
        <end position="239"/>
    </location>
</feature>
<dbReference type="InterPro" id="IPR002160">
    <property type="entry name" value="Prot_inh_Kunz-lg"/>
</dbReference>
<reference evidence="3 4" key="1">
    <citation type="journal article" date="2014" name="Science">
        <title>Plant genetics. Early allopolyploid evolution in the post-Neolithic Brassica napus oilseed genome.</title>
        <authorList>
            <person name="Chalhoub B."/>
            <person name="Denoeud F."/>
            <person name="Liu S."/>
            <person name="Parkin I.A."/>
            <person name="Tang H."/>
            <person name="Wang X."/>
            <person name="Chiquet J."/>
            <person name="Belcram H."/>
            <person name="Tong C."/>
            <person name="Samans B."/>
            <person name="Correa M."/>
            <person name="Da Silva C."/>
            <person name="Just J."/>
            <person name="Falentin C."/>
            <person name="Koh C.S."/>
            <person name="Le Clainche I."/>
            <person name="Bernard M."/>
            <person name="Bento P."/>
            <person name="Noel B."/>
            <person name="Labadie K."/>
            <person name="Alberti A."/>
            <person name="Charles M."/>
            <person name="Arnaud D."/>
            <person name="Guo H."/>
            <person name="Daviaud C."/>
            <person name="Alamery S."/>
            <person name="Jabbari K."/>
            <person name="Zhao M."/>
            <person name="Edger P.P."/>
            <person name="Chelaifa H."/>
            <person name="Tack D."/>
            <person name="Lassalle G."/>
            <person name="Mestiri I."/>
            <person name="Schnel N."/>
            <person name="Le Paslier M.C."/>
            <person name="Fan G."/>
            <person name="Renault V."/>
            <person name="Bayer P.E."/>
            <person name="Golicz A.A."/>
            <person name="Manoli S."/>
            <person name="Lee T.H."/>
            <person name="Thi V.H."/>
            <person name="Chalabi S."/>
            <person name="Hu Q."/>
            <person name="Fan C."/>
            <person name="Tollenaere R."/>
            <person name="Lu Y."/>
            <person name="Battail C."/>
            <person name="Shen J."/>
            <person name="Sidebottom C.H."/>
            <person name="Wang X."/>
            <person name="Canaguier A."/>
            <person name="Chauveau A."/>
            <person name="Berard A."/>
            <person name="Deniot G."/>
            <person name="Guan M."/>
            <person name="Liu Z."/>
            <person name="Sun F."/>
            <person name="Lim Y.P."/>
            <person name="Lyons E."/>
            <person name="Town C.D."/>
            <person name="Bancroft I."/>
            <person name="Wang X."/>
            <person name="Meng J."/>
            <person name="Ma J."/>
            <person name="Pires J.C."/>
            <person name="King G.J."/>
            <person name="Brunel D."/>
            <person name="Delourme R."/>
            <person name="Renard M."/>
            <person name="Aury J.M."/>
            <person name="Adams K.L."/>
            <person name="Batley J."/>
            <person name="Snowdon R.J."/>
            <person name="Tost J."/>
            <person name="Edwards D."/>
            <person name="Zhou Y."/>
            <person name="Hua W."/>
            <person name="Sharpe A.G."/>
            <person name="Paterson A.H."/>
            <person name="Guan C."/>
            <person name="Wincker P."/>
        </authorList>
    </citation>
    <scope>NUCLEOTIDE SEQUENCE [LARGE SCALE GENOMIC DNA]</scope>
    <source>
        <strain evidence="4">cv. Darmor-bzh</strain>
    </source>
</reference>
<keyword evidence="4" id="KW-1185">Reference proteome</keyword>
<dbReference type="Gene3D" id="2.80.10.50">
    <property type="match status" value="1"/>
</dbReference>
<dbReference type="MEROPS" id="I03.028"/>
<keyword evidence="1" id="KW-0732">Signal</keyword>
<proteinExistence type="predicted"/>
<dbReference type="OMA" id="DRGNDIW"/>
<reference evidence="2" key="3">
    <citation type="submission" date="2021-01" db="EMBL/GenBank/DDBJ databases">
        <authorList>
            <consortium name="Genoscope - CEA"/>
            <person name="William W."/>
        </authorList>
    </citation>
    <scope>NUCLEOTIDE SEQUENCE</scope>
</reference>
<dbReference type="PRINTS" id="PR00291">
    <property type="entry name" value="KUNITZINHBTR"/>
</dbReference>
<reference evidence="3" key="2">
    <citation type="submission" date="2014-06" db="EMBL/GenBank/DDBJ databases">
        <authorList>
            <person name="Genoscope - CEA"/>
        </authorList>
    </citation>
    <scope>NUCLEOTIDE SEQUENCE</scope>
</reference>
<protein>
    <submittedName>
        <fullName evidence="2">(rape) hypothetical protein</fullName>
    </submittedName>
    <submittedName>
        <fullName evidence="3">BnaA07g08350D protein</fullName>
    </submittedName>
</protein>
<dbReference type="PaxDb" id="3708-A0A078E2P2"/>
<evidence type="ECO:0000313" key="4">
    <source>
        <dbReference type="Proteomes" id="UP000028999"/>
    </source>
</evidence>
<organism evidence="3 4">
    <name type="scientific">Brassica napus</name>
    <name type="common">Rape</name>
    <dbReference type="NCBI Taxonomy" id="3708"/>
    <lineage>
        <taxon>Eukaryota</taxon>
        <taxon>Viridiplantae</taxon>
        <taxon>Streptophyta</taxon>
        <taxon>Embryophyta</taxon>
        <taxon>Tracheophyta</taxon>
        <taxon>Spermatophyta</taxon>
        <taxon>Magnoliopsida</taxon>
        <taxon>eudicotyledons</taxon>
        <taxon>Gunneridae</taxon>
        <taxon>Pentapetalae</taxon>
        <taxon>rosids</taxon>
        <taxon>malvids</taxon>
        <taxon>Brassicales</taxon>
        <taxon>Brassicaceae</taxon>
        <taxon>Brassiceae</taxon>
        <taxon>Brassica</taxon>
    </lineage>
</organism>
<dbReference type="Pfam" id="PF00197">
    <property type="entry name" value="Kunitz_legume"/>
    <property type="match status" value="1"/>
</dbReference>
<dbReference type="OrthoDB" id="1918435at2759"/>
<dbReference type="STRING" id="3708.A0A078E2P2"/>
<dbReference type="SUPFAM" id="SSF50386">
    <property type="entry name" value="STI-like"/>
    <property type="match status" value="1"/>
</dbReference>
<dbReference type="AlphaFoldDB" id="A0A078E2P2"/>
<dbReference type="Gramene" id="CDY15664">
    <property type="protein sequence ID" value="CDY15664"/>
    <property type="gene ID" value="GSBRNA2T00089875001"/>
</dbReference>
<name>A0A078E2P2_BRANA</name>
<dbReference type="EMBL" id="LK032056">
    <property type="protein sequence ID" value="CDY15664.1"/>
    <property type="molecule type" value="Genomic_DNA"/>
</dbReference>
<dbReference type="Proteomes" id="UP001295469">
    <property type="component" value="Chromosome A07"/>
</dbReference>
<dbReference type="SMART" id="SM00452">
    <property type="entry name" value="STI"/>
    <property type="match status" value="1"/>
</dbReference>
<accession>A0A078E2P2</accession>
<evidence type="ECO:0000313" key="3">
    <source>
        <dbReference type="EMBL" id="CDY15664.1"/>
    </source>
</evidence>
<dbReference type="Proteomes" id="UP000028999">
    <property type="component" value="Unassembled WGS sequence"/>
</dbReference>
<gene>
    <name evidence="3" type="primary">BnaA07g08350D</name>
    <name evidence="2" type="ORF">DARMORV10_A07P11180.1</name>
    <name evidence="3" type="ORF">GSBRNA2T00089875001</name>
</gene>
<dbReference type="PANTHER" id="PTHR33107:SF66">
    <property type="entry name" value="GENOME ASSEMBLY, CHROMOSOME: A07"/>
    <property type="match status" value="1"/>
</dbReference>
<dbReference type="KEGG" id="bna:106356341"/>
<dbReference type="InterPro" id="IPR011065">
    <property type="entry name" value="Kunitz_inhibitor_STI-like_sf"/>
</dbReference>